<keyword evidence="2" id="KW-1185">Reference proteome</keyword>
<gene>
    <name evidence="1" type="ORF">BV22DRAFT_1052610</name>
</gene>
<accession>A0ACB8AUJ7</accession>
<comment type="caution">
    <text evidence="1">The sequence shown here is derived from an EMBL/GenBank/DDBJ whole genome shotgun (WGS) entry which is preliminary data.</text>
</comment>
<name>A0ACB8AUJ7_9AGAM</name>
<sequence length="251" mass="27025">MSVSEKDERMRVKWIASVRKIREINSTLSSRVNCYDVTSLVTPEIRTISTLTWGLRAPTTATNSLLLPSPLSPFPTPPPISPSVNSPRREVQIGQCNKGGKRASGRGLDTGQLSALSAYPSHQHVCESQTGSLPWLSHSSEPTNKTPNEPPGLPDPRKLSSHSLASTASLTPEQADFVHSLYTNYVPASIVTRVIERMVADPSARFQDSTLRSGGMIGSAPPSYEYAVRCVVLDGVTDSSLMAAKLLGLIA</sequence>
<dbReference type="EMBL" id="MU267195">
    <property type="protein sequence ID" value="KAH7917196.1"/>
    <property type="molecule type" value="Genomic_DNA"/>
</dbReference>
<proteinExistence type="predicted"/>
<evidence type="ECO:0000313" key="1">
    <source>
        <dbReference type="EMBL" id="KAH7917196.1"/>
    </source>
</evidence>
<protein>
    <submittedName>
        <fullName evidence="1">Uncharacterized protein</fullName>
    </submittedName>
</protein>
<evidence type="ECO:0000313" key="2">
    <source>
        <dbReference type="Proteomes" id="UP000790709"/>
    </source>
</evidence>
<organism evidence="1 2">
    <name type="scientific">Leucogyrophana mollusca</name>
    <dbReference type="NCBI Taxonomy" id="85980"/>
    <lineage>
        <taxon>Eukaryota</taxon>
        <taxon>Fungi</taxon>
        <taxon>Dikarya</taxon>
        <taxon>Basidiomycota</taxon>
        <taxon>Agaricomycotina</taxon>
        <taxon>Agaricomycetes</taxon>
        <taxon>Agaricomycetidae</taxon>
        <taxon>Boletales</taxon>
        <taxon>Boletales incertae sedis</taxon>
        <taxon>Leucogyrophana</taxon>
    </lineage>
</organism>
<reference evidence="1" key="1">
    <citation type="journal article" date="2021" name="New Phytol.">
        <title>Evolutionary innovations through gain and loss of genes in the ectomycorrhizal Boletales.</title>
        <authorList>
            <person name="Wu G."/>
            <person name="Miyauchi S."/>
            <person name="Morin E."/>
            <person name="Kuo A."/>
            <person name="Drula E."/>
            <person name="Varga T."/>
            <person name="Kohler A."/>
            <person name="Feng B."/>
            <person name="Cao Y."/>
            <person name="Lipzen A."/>
            <person name="Daum C."/>
            <person name="Hundley H."/>
            <person name="Pangilinan J."/>
            <person name="Johnson J."/>
            <person name="Barry K."/>
            <person name="LaButti K."/>
            <person name="Ng V."/>
            <person name="Ahrendt S."/>
            <person name="Min B."/>
            <person name="Choi I.G."/>
            <person name="Park H."/>
            <person name="Plett J.M."/>
            <person name="Magnuson J."/>
            <person name="Spatafora J.W."/>
            <person name="Nagy L.G."/>
            <person name="Henrissat B."/>
            <person name="Grigoriev I.V."/>
            <person name="Yang Z.L."/>
            <person name="Xu J."/>
            <person name="Martin F.M."/>
        </authorList>
    </citation>
    <scope>NUCLEOTIDE SEQUENCE</scope>
    <source>
        <strain evidence="1">KUC20120723A-06</strain>
    </source>
</reference>
<dbReference type="Proteomes" id="UP000790709">
    <property type="component" value="Unassembled WGS sequence"/>
</dbReference>